<evidence type="ECO:0000256" key="6">
    <source>
        <dbReference type="ARBA" id="ARBA00022984"/>
    </source>
</evidence>
<feature type="transmembrane region" description="Helical" evidence="17">
    <location>
        <begin position="325"/>
        <end position="346"/>
    </location>
</feature>
<name>A0A0W1KLF2_9ACTO</name>
<evidence type="ECO:0000256" key="11">
    <source>
        <dbReference type="ARBA" id="ARBA00038053"/>
    </source>
</evidence>
<keyword evidence="3" id="KW-0808">Transferase</keyword>
<evidence type="ECO:0000313" key="20">
    <source>
        <dbReference type="Proteomes" id="UP000054404"/>
    </source>
</evidence>
<dbReference type="RefSeq" id="WP_062612179.1">
    <property type="nucleotide sequence ID" value="NZ_CALTZF010000004.1"/>
</dbReference>
<evidence type="ECO:0000313" key="19">
    <source>
        <dbReference type="EMBL" id="MDK8601237.1"/>
    </source>
</evidence>
<evidence type="ECO:0000256" key="3">
    <source>
        <dbReference type="ARBA" id="ARBA00022679"/>
    </source>
</evidence>
<protein>
    <recommendedName>
        <fullName evidence="12">Probable peptidoglycan glycosyltransferase FtsW</fullName>
        <ecNumber evidence="14">2.4.99.28</ecNumber>
    </recommendedName>
    <alternativeName>
        <fullName evidence="13">Cell division protein FtsW</fullName>
    </alternativeName>
    <alternativeName>
        <fullName evidence="10">Cell wall polymerase</fullName>
    </alternativeName>
    <alternativeName>
        <fullName evidence="9">Peptidoglycan polymerase</fullName>
    </alternativeName>
</protein>
<gene>
    <name evidence="18" type="primary">ftsW_1</name>
    <name evidence="18" type="ORF">AQZ59_00118</name>
    <name evidence="19" type="ORF">QP858_02035</name>
</gene>
<dbReference type="PATRIC" id="fig|59561.3.peg.118"/>
<evidence type="ECO:0000256" key="12">
    <source>
        <dbReference type="ARBA" id="ARBA00041185"/>
    </source>
</evidence>
<keyword evidence="4 17" id="KW-0812">Transmembrane</keyword>
<keyword evidence="6" id="KW-0573">Peptidoglycan synthesis</keyword>
<evidence type="ECO:0000256" key="10">
    <source>
        <dbReference type="ARBA" id="ARBA00033270"/>
    </source>
</evidence>
<dbReference type="GO" id="GO:0008955">
    <property type="term" value="F:peptidoglycan glycosyltransferase activity"/>
    <property type="evidence" value="ECO:0007669"/>
    <property type="project" value="UniProtKB-EC"/>
</dbReference>
<feature type="transmembrane region" description="Helical" evidence="17">
    <location>
        <begin position="94"/>
        <end position="115"/>
    </location>
</feature>
<dbReference type="EC" id="2.4.99.28" evidence="14"/>
<dbReference type="GO" id="GO:0015648">
    <property type="term" value="F:lipid-linked peptidoglycan transporter activity"/>
    <property type="evidence" value="ECO:0007669"/>
    <property type="project" value="TreeGrafter"/>
</dbReference>
<dbReference type="GO" id="GO:0032153">
    <property type="term" value="C:cell division site"/>
    <property type="evidence" value="ECO:0007669"/>
    <property type="project" value="TreeGrafter"/>
</dbReference>
<dbReference type="Proteomes" id="UP000054404">
    <property type="component" value="Unassembled WGS sequence"/>
</dbReference>
<feature type="transmembrane region" description="Helical" evidence="17">
    <location>
        <begin position="185"/>
        <end position="201"/>
    </location>
</feature>
<feature type="transmembrane region" description="Helical" evidence="17">
    <location>
        <begin position="23"/>
        <end position="46"/>
    </location>
</feature>
<dbReference type="Pfam" id="PF01098">
    <property type="entry name" value="FTSW_RODA_SPOVE"/>
    <property type="match status" value="1"/>
</dbReference>
<keyword evidence="8 17" id="KW-0472">Membrane</keyword>
<dbReference type="PANTHER" id="PTHR30474:SF2">
    <property type="entry name" value="PEPTIDOGLYCAN GLYCOSYLTRANSFERASE FTSW-RELATED"/>
    <property type="match status" value="1"/>
</dbReference>
<dbReference type="EMBL" id="LNIZ01000001">
    <property type="protein sequence ID" value="KTF04818.1"/>
    <property type="molecule type" value="Genomic_DNA"/>
</dbReference>
<reference evidence="19" key="2">
    <citation type="submission" date="2023-05" db="EMBL/GenBank/DDBJ databases">
        <title>Genomic Catalog of Human Bladder Bacteria.</title>
        <authorList>
            <person name="Du J."/>
        </authorList>
    </citation>
    <scope>NUCLEOTIDE SEQUENCE</scope>
    <source>
        <strain evidence="19">UMB1304A</strain>
    </source>
</reference>
<evidence type="ECO:0000256" key="1">
    <source>
        <dbReference type="ARBA" id="ARBA00004141"/>
    </source>
</evidence>
<dbReference type="GO" id="GO:0008360">
    <property type="term" value="P:regulation of cell shape"/>
    <property type="evidence" value="ECO:0007669"/>
    <property type="project" value="UniProtKB-KW"/>
</dbReference>
<evidence type="ECO:0000256" key="13">
    <source>
        <dbReference type="ARBA" id="ARBA00041418"/>
    </source>
</evidence>
<comment type="function">
    <text evidence="16">Peptidoglycan polymerase that is essential for cell division.</text>
</comment>
<evidence type="ECO:0000256" key="8">
    <source>
        <dbReference type="ARBA" id="ARBA00023136"/>
    </source>
</evidence>
<dbReference type="GO" id="GO:0051301">
    <property type="term" value="P:cell division"/>
    <property type="evidence" value="ECO:0007669"/>
    <property type="project" value="InterPro"/>
</dbReference>
<dbReference type="GO" id="GO:0005886">
    <property type="term" value="C:plasma membrane"/>
    <property type="evidence" value="ECO:0007669"/>
    <property type="project" value="TreeGrafter"/>
</dbReference>
<dbReference type="Proteomes" id="UP001225576">
    <property type="component" value="Unassembled WGS sequence"/>
</dbReference>
<dbReference type="STRING" id="59561.AQZ59_00118"/>
<dbReference type="GO" id="GO:0009252">
    <property type="term" value="P:peptidoglycan biosynthetic process"/>
    <property type="evidence" value="ECO:0007669"/>
    <property type="project" value="UniProtKB-KW"/>
</dbReference>
<evidence type="ECO:0000256" key="7">
    <source>
        <dbReference type="ARBA" id="ARBA00022989"/>
    </source>
</evidence>
<feature type="transmembrane region" description="Helical" evidence="17">
    <location>
        <begin position="206"/>
        <end position="223"/>
    </location>
</feature>
<evidence type="ECO:0000256" key="9">
    <source>
        <dbReference type="ARBA" id="ARBA00032370"/>
    </source>
</evidence>
<keyword evidence="2" id="KW-0328">Glycosyltransferase</keyword>
<keyword evidence="20" id="KW-1185">Reference proteome</keyword>
<evidence type="ECO:0000256" key="2">
    <source>
        <dbReference type="ARBA" id="ARBA00022676"/>
    </source>
</evidence>
<evidence type="ECO:0000313" key="18">
    <source>
        <dbReference type="EMBL" id="KTF04818.1"/>
    </source>
</evidence>
<evidence type="ECO:0000256" key="5">
    <source>
        <dbReference type="ARBA" id="ARBA00022960"/>
    </source>
</evidence>
<comment type="subcellular location">
    <subcellularLocation>
        <location evidence="1">Membrane</location>
        <topology evidence="1">Multi-pass membrane protein</topology>
    </subcellularLocation>
</comment>
<evidence type="ECO:0000256" key="15">
    <source>
        <dbReference type="ARBA" id="ARBA00049902"/>
    </source>
</evidence>
<evidence type="ECO:0000256" key="14">
    <source>
        <dbReference type="ARBA" id="ARBA00044770"/>
    </source>
</evidence>
<dbReference type="EMBL" id="JASPDQ010000003">
    <property type="protein sequence ID" value="MDK8601237.1"/>
    <property type="molecule type" value="Genomic_DNA"/>
</dbReference>
<dbReference type="OrthoDB" id="9768187at2"/>
<comment type="caution">
    <text evidence="18">The sequence shown here is derived from an EMBL/GenBank/DDBJ whole genome shotgun (WGS) entry which is preliminary data.</text>
</comment>
<feature type="transmembrane region" description="Helical" evidence="17">
    <location>
        <begin position="135"/>
        <end position="153"/>
    </location>
</feature>
<dbReference type="InterPro" id="IPR001182">
    <property type="entry name" value="FtsW/RodA"/>
</dbReference>
<organism evidence="18 20">
    <name type="scientific">Trueperella bernardiae</name>
    <dbReference type="NCBI Taxonomy" id="59561"/>
    <lineage>
        <taxon>Bacteria</taxon>
        <taxon>Bacillati</taxon>
        <taxon>Actinomycetota</taxon>
        <taxon>Actinomycetes</taxon>
        <taxon>Actinomycetales</taxon>
        <taxon>Actinomycetaceae</taxon>
        <taxon>Trueperella</taxon>
    </lineage>
</organism>
<evidence type="ECO:0000256" key="17">
    <source>
        <dbReference type="SAM" id="Phobius"/>
    </source>
</evidence>
<evidence type="ECO:0000256" key="16">
    <source>
        <dbReference type="ARBA" id="ARBA00049966"/>
    </source>
</evidence>
<keyword evidence="7 17" id="KW-1133">Transmembrane helix</keyword>
<feature type="transmembrane region" description="Helical" evidence="17">
    <location>
        <begin position="366"/>
        <end position="387"/>
    </location>
</feature>
<dbReference type="AlphaFoldDB" id="A0A0W1KLF2"/>
<dbReference type="PANTHER" id="PTHR30474">
    <property type="entry name" value="CELL CYCLE PROTEIN"/>
    <property type="match status" value="1"/>
</dbReference>
<feature type="transmembrane region" description="Helical" evidence="17">
    <location>
        <begin position="293"/>
        <end position="313"/>
    </location>
</feature>
<accession>A0A0W1KLF2</accession>
<feature type="transmembrane region" description="Helical" evidence="17">
    <location>
        <begin position="162"/>
        <end position="179"/>
    </location>
</feature>
<reference evidence="18 20" key="1">
    <citation type="submission" date="2015-11" db="EMBL/GenBank/DDBJ databases">
        <title>Draft Genome Sequence of the Type Strain Trueperella bernardiae LCDC 89-0504T, Isolated from Blood Culture.</title>
        <authorList>
            <person name="Bernier A.-M."/>
            <person name="Bernard K."/>
        </authorList>
    </citation>
    <scope>NUCLEOTIDE SEQUENCE [LARGE SCALE GENOMIC DNA]</scope>
    <source>
        <strain evidence="18 20">LCDC 89-0504</strain>
    </source>
</reference>
<sequence length="409" mass="43604">MTSIDSPALSERELTRRDDIQRALVVVVASTFLLTIFGVVMVYSATAPSSIRAVDANPDLTLFSVATRQALTTLIGIVGLIVMALIPYQVTRRFVHLFLAIGCLLQIGVLAQGGGVAGNNNWLSLGPITVQPSEFIKLALVLWLAHMLARLQLKEVEDLRTLWIPALGFLVAVGLVLAGGDVGTGLIYILIAGGLFFLAGLRLKHLGIVAFFGGLGVGAMVAANPSRLRRIGEFVSDLFTLPDTHLPKQSDFAQFAFGTGGLTGAGIGAGKEKWRDLSEAHTDFIFAVIGEELGLLGTVTVIVLFLALGWSLVEICRKHPNRYAQLMTAGAALWLCGQALANMYVVTGLAPVFGVPLPFISMGGSSMLATLAMVGCVMSAALAVPGVRESWRVRGRLVQRIRTVVRSNR</sequence>
<feature type="transmembrane region" description="Helical" evidence="17">
    <location>
        <begin position="66"/>
        <end position="87"/>
    </location>
</feature>
<comment type="similarity">
    <text evidence="11">Belongs to the SEDS family. FtsW subfamily.</text>
</comment>
<comment type="catalytic activity">
    <reaction evidence="15">
        <text>[GlcNAc-(1-&gt;4)-Mur2Ac(oyl-L-Ala-gamma-D-Glu-L-Lys-D-Ala-D-Ala)](n)-di-trans,octa-cis-undecaprenyl diphosphate + beta-D-GlcNAc-(1-&gt;4)-Mur2Ac(oyl-L-Ala-gamma-D-Glu-L-Lys-D-Ala-D-Ala)-di-trans,octa-cis-undecaprenyl diphosphate = [GlcNAc-(1-&gt;4)-Mur2Ac(oyl-L-Ala-gamma-D-Glu-L-Lys-D-Ala-D-Ala)](n+1)-di-trans,octa-cis-undecaprenyl diphosphate + di-trans,octa-cis-undecaprenyl diphosphate + H(+)</text>
        <dbReference type="Rhea" id="RHEA:23708"/>
        <dbReference type="Rhea" id="RHEA-COMP:9602"/>
        <dbReference type="Rhea" id="RHEA-COMP:9603"/>
        <dbReference type="ChEBI" id="CHEBI:15378"/>
        <dbReference type="ChEBI" id="CHEBI:58405"/>
        <dbReference type="ChEBI" id="CHEBI:60033"/>
        <dbReference type="ChEBI" id="CHEBI:78435"/>
        <dbReference type="EC" id="2.4.99.28"/>
    </reaction>
</comment>
<keyword evidence="5" id="KW-0133">Cell shape</keyword>
<evidence type="ECO:0000256" key="4">
    <source>
        <dbReference type="ARBA" id="ARBA00022692"/>
    </source>
</evidence>
<proteinExistence type="inferred from homology"/>